<dbReference type="AlphaFoldDB" id="A0A1H3LFW9"/>
<accession>A0A1H3LFW9</accession>
<reference evidence="1 2" key="1">
    <citation type="submission" date="2016-10" db="EMBL/GenBank/DDBJ databases">
        <authorList>
            <person name="de Groot N.N."/>
        </authorList>
    </citation>
    <scope>NUCLEOTIDE SEQUENCE [LARGE SCALE GENOMIC DNA]</scope>
    <source>
        <strain evidence="1 2">DSM 21650</strain>
    </source>
</reference>
<gene>
    <name evidence="1" type="ORF">SAMN05660462_00525</name>
</gene>
<dbReference type="Proteomes" id="UP000198625">
    <property type="component" value="Unassembled WGS sequence"/>
</dbReference>
<dbReference type="EMBL" id="FNQE01000003">
    <property type="protein sequence ID" value="SDY63293.1"/>
    <property type="molecule type" value="Genomic_DNA"/>
</dbReference>
<protein>
    <submittedName>
        <fullName evidence="1">Uncharacterized protein</fullName>
    </submittedName>
</protein>
<proteinExistence type="predicted"/>
<sequence>MNHKLYGKLSTVLILYFLIAFMFPFKALADSGYVIRYESPKYEIEGLLDDYPPFYYELLKDIDVEVGPDEKFTYSNEVSYYEAEPRHSQWYGYGRISMEGSIVKMNGSSNDTMILYGNMSFYIDAYYTADGDHNWIDYETQAVKNVLQFSYDGPYYIVAGIKGESGKNLSLGYDPQTSKSVDMSLTRIHYNKENQEVYRNLSNEFPPSGYNFQIFQNNPTIAVQTENTVASEMPGETSSEVAKEIVLGIVKAIAVAGVAAGLGAAGAAAGGSGTLLEGREEREEGQSTYKMVIHKEFGNKIKYNGEPVFVYARMIQINSKGVEIERPDLTQKIQIFSKDGVLDIGPSTLSDSYVGASVYARATEDTILANEGIISFKFTGKGGVFQNNVKFMLIGKARIELSNHQIFVLANSGKSFELPFKLIDFQKEPKTTLKSMKDVHEFRLEVGKDKNGNNLIIVTDKADKKNLDKFFESFTCEIIAETEKEYVSSIFYVEMCYEGVLPDFLGKPKEIRGYKVSIDSDQMEKTIFDVKLGVWSEGKSTLEFVKGDSIEISLIDEREIFKLIGMEIKPDENNVLTKSKRYIARAEKNFPSTKPVKGTMEITATYGVKTFESKTEIDLIPDILQYEADYEKEYQACKRVIEIYMAPRFRGQKLYELEKARNNLGIEDFRLFRRNCWSIAERSIIQESQEYLLEAAWYDEAIATLDLVVYIGDIAFDLALAPIGGPITGFIVANVKSSFVKLCGELYAGTDKNIWELTKDIAIDRAVESLGSTDGLIEVPKADEPKKLVIWLTSYVLYRIGYHWQFDKDDNNNPIGITEAVKRGLLDFVGKGAGVLLGDYLNQLGKGRWVEKISIADTDQKLVNENVSKAAKYGLDTMDKAAEKADAYISKGVNALLEYIEKLKIGG</sequence>
<name>A0A1H3LFW9_9FIRM</name>
<evidence type="ECO:0000313" key="1">
    <source>
        <dbReference type="EMBL" id="SDY63293.1"/>
    </source>
</evidence>
<evidence type="ECO:0000313" key="2">
    <source>
        <dbReference type="Proteomes" id="UP000198625"/>
    </source>
</evidence>
<dbReference type="RefSeq" id="WP_091726804.1">
    <property type="nucleotide sequence ID" value="NZ_FNQE01000003.1"/>
</dbReference>
<organism evidence="1 2">
    <name type="scientific">Proteiniborus ethanoligenes</name>
    <dbReference type="NCBI Taxonomy" id="415015"/>
    <lineage>
        <taxon>Bacteria</taxon>
        <taxon>Bacillati</taxon>
        <taxon>Bacillota</taxon>
        <taxon>Clostridia</taxon>
        <taxon>Eubacteriales</taxon>
        <taxon>Proteiniborus</taxon>
    </lineage>
</organism>
<keyword evidence="2" id="KW-1185">Reference proteome</keyword>
<dbReference type="STRING" id="415015.SAMN05660462_00525"/>
<dbReference type="OrthoDB" id="2077944at2"/>